<dbReference type="EMBL" id="BSYR01000061">
    <property type="protein sequence ID" value="GMJ11772.1"/>
    <property type="molecule type" value="Genomic_DNA"/>
</dbReference>
<feature type="domain" description="F-box associated beta-propeller type 1" evidence="1">
    <location>
        <begin position="110"/>
        <end position="297"/>
    </location>
</feature>
<dbReference type="SUPFAM" id="SSF81383">
    <property type="entry name" value="F-box domain"/>
    <property type="match status" value="1"/>
</dbReference>
<dbReference type="Pfam" id="PF07734">
    <property type="entry name" value="FBA_1"/>
    <property type="match status" value="1"/>
</dbReference>
<keyword evidence="3" id="KW-1185">Reference proteome</keyword>
<protein>
    <recommendedName>
        <fullName evidence="1">F-box associated beta-propeller type 1 domain-containing protein</fullName>
    </recommendedName>
</protein>
<name>A0A9W7MT05_HIBTR</name>
<reference evidence="2" key="1">
    <citation type="submission" date="2023-05" db="EMBL/GenBank/DDBJ databases">
        <title>Genome and transcriptome analyses reveal genes involved in the formation of fine ridges on petal epidermal cells in Hibiscus trionum.</title>
        <authorList>
            <person name="Koshimizu S."/>
            <person name="Masuda S."/>
            <person name="Ishii T."/>
            <person name="Shirasu K."/>
            <person name="Hoshino A."/>
            <person name="Arita M."/>
        </authorList>
    </citation>
    <scope>NUCLEOTIDE SEQUENCE</scope>
    <source>
        <strain evidence="2">Hamamatsu line</strain>
    </source>
</reference>
<dbReference type="PANTHER" id="PTHR31672">
    <property type="entry name" value="BNACNNG10540D PROTEIN"/>
    <property type="match status" value="1"/>
</dbReference>
<dbReference type="OrthoDB" id="1845982at2759"/>
<dbReference type="Proteomes" id="UP001165190">
    <property type="component" value="Unassembled WGS sequence"/>
</dbReference>
<dbReference type="InterPro" id="IPR006527">
    <property type="entry name" value="F-box-assoc_dom_typ1"/>
</dbReference>
<dbReference type="InterPro" id="IPR050796">
    <property type="entry name" value="SCF_F-box_component"/>
</dbReference>
<dbReference type="InterPro" id="IPR036047">
    <property type="entry name" value="F-box-like_dom_sf"/>
</dbReference>
<proteinExistence type="predicted"/>
<organism evidence="2 3">
    <name type="scientific">Hibiscus trionum</name>
    <name type="common">Flower of an hour</name>
    <dbReference type="NCBI Taxonomy" id="183268"/>
    <lineage>
        <taxon>Eukaryota</taxon>
        <taxon>Viridiplantae</taxon>
        <taxon>Streptophyta</taxon>
        <taxon>Embryophyta</taxon>
        <taxon>Tracheophyta</taxon>
        <taxon>Spermatophyta</taxon>
        <taxon>Magnoliopsida</taxon>
        <taxon>eudicotyledons</taxon>
        <taxon>Gunneridae</taxon>
        <taxon>Pentapetalae</taxon>
        <taxon>rosids</taxon>
        <taxon>malvids</taxon>
        <taxon>Malvales</taxon>
        <taxon>Malvaceae</taxon>
        <taxon>Malvoideae</taxon>
        <taxon>Hibiscus</taxon>
    </lineage>
</organism>
<evidence type="ECO:0000313" key="3">
    <source>
        <dbReference type="Proteomes" id="UP001165190"/>
    </source>
</evidence>
<accession>A0A9W7MT05</accession>
<dbReference type="InterPro" id="IPR017451">
    <property type="entry name" value="F-box-assoc_interact_dom"/>
</dbReference>
<comment type="caution">
    <text evidence="2">The sequence shown here is derived from an EMBL/GenBank/DDBJ whole genome shotgun (WGS) entry which is preliminary data.</text>
</comment>
<dbReference type="AlphaFoldDB" id="A0A9W7MT05"/>
<evidence type="ECO:0000259" key="1">
    <source>
        <dbReference type="Pfam" id="PF07734"/>
    </source>
</evidence>
<dbReference type="NCBIfam" id="TIGR01640">
    <property type="entry name" value="F_box_assoc_1"/>
    <property type="match status" value="1"/>
</dbReference>
<gene>
    <name evidence="2" type="ORF">HRI_004846400</name>
</gene>
<sequence>MATRGFNSDVLFEILSRADLETMRKCRLLSKECNALTYTPRFVRSHCERSNTLCGYLFCVSTKTRASWRFSSIGDPGSAVHPKSIDFNFLCDTFTDTSSLRILAVVDICLFLCHGGIRYVVCKPTTCQWRVIPAPRSQDSSQPSSYFMTALKSKPLKFKILRLQPHGVCNFKCEIFYSRIWSWKQLDDLNLPDSQSLQDYRHAIFVCGRLYWITLIQDEYNILSFDLGKENWAVNMAVPDPCKNRVLYEVKLSVCGGKVAIMGKRRDSETVEVWVLRYNHGEAWWSKMQSIFNLENLKRTDLVFLPNADTILTWDCFTIARPTSRNFQYRDASGSTILSTENRSVYFLQAGHEPIPGLRWAIENQKFLD</sequence>
<evidence type="ECO:0000313" key="2">
    <source>
        <dbReference type="EMBL" id="GMJ11772.1"/>
    </source>
</evidence>